<evidence type="ECO:0000313" key="1">
    <source>
        <dbReference type="EMBL" id="GLQ17670.1"/>
    </source>
</evidence>
<dbReference type="RefSeq" id="WP_284363988.1">
    <property type="nucleotide sequence ID" value="NZ_BSNI01000002.1"/>
</dbReference>
<evidence type="ECO:0000313" key="2">
    <source>
        <dbReference type="Proteomes" id="UP001161405"/>
    </source>
</evidence>
<gene>
    <name evidence="1" type="ORF">GCM10007879_19190</name>
</gene>
<reference evidence="1" key="2">
    <citation type="submission" date="2023-01" db="EMBL/GenBank/DDBJ databases">
        <title>Draft genome sequence of Maritalea porphyrae strain NBRC 107169.</title>
        <authorList>
            <person name="Sun Q."/>
            <person name="Mori K."/>
        </authorList>
    </citation>
    <scope>NUCLEOTIDE SEQUENCE</scope>
    <source>
        <strain evidence="1">NBRC 107169</strain>
    </source>
</reference>
<dbReference type="EMBL" id="BSNI01000002">
    <property type="protein sequence ID" value="GLQ17670.1"/>
    <property type="molecule type" value="Genomic_DNA"/>
</dbReference>
<evidence type="ECO:0008006" key="3">
    <source>
        <dbReference type="Google" id="ProtNLM"/>
    </source>
</evidence>
<keyword evidence="2" id="KW-1185">Reference proteome</keyword>
<name>A0ABQ5UQX8_9HYPH</name>
<protein>
    <recommendedName>
        <fullName evidence="3">Pentapeptide repeat-containing protein</fullName>
    </recommendedName>
</protein>
<dbReference type="Proteomes" id="UP001161405">
    <property type="component" value="Unassembled WGS sequence"/>
</dbReference>
<sequence>MPANLHNIKLEPDCANCAAYCCVALAFDKSTMFAYDKQAAEPCKHLDAKHECTIHDDLKTKGFRGCVRYNCFGAGQRVFNELFDRRSWRDHPEQAQDIFDAYRVMHNVHEFLAMLQAAKKLTLDEAQLRQVSVFEAELTPAAPWSVATLTAFQTSGTFEEIRNFFKSLGDKV</sequence>
<proteinExistence type="predicted"/>
<accession>A0ABQ5UQX8</accession>
<comment type="caution">
    <text evidence="1">The sequence shown here is derived from an EMBL/GenBank/DDBJ whole genome shotgun (WGS) entry which is preliminary data.</text>
</comment>
<reference evidence="1" key="1">
    <citation type="journal article" date="2014" name="Int. J. Syst. Evol. Microbiol.">
        <title>Complete genome of a new Firmicutes species belonging to the dominant human colonic microbiota ('Ruminococcus bicirculans') reveals two chromosomes and a selective capacity to utilize plant glucans.</title>
        <authorList>
            <consortium name="NISC Comparative Sequencing Program"/>
            <person name="Wegmann U."/>
            <person name="Louis P."/>
            <person name="Goesmann A."/>
            <person name="Henrissat B."/>
            <person name="Duncan S.H."/>
            <person name="Flint H.J."/>
        </authorList>
    </citation>
    <scope>NUCLEOTIDE SEQUENCE</scope>
    <source>
        <strain evidence="1">NBRC 107169</strain>
    </source>
</reference>
<organism evidence="1 2">
    <name type="scientific">Maritalea porphyrae</name>
    <dbReference type="NCBI Taxonomy" id="880732"/>
    <lineage>
        <taxon>Bacteria</taxon>
        <taxon>Pseudomonadati</taxon>
        <taxon>Pseudomonadota</taxon>
        <taxon>Alphaproteobacteria</taxon>
        <taxon>Hyphomicrobiales</taxon>
        <taxon>Devosiaceae</taxon>
        <taxon>Maritalea</taxon>
    </lineage>
</organism>